<gene>
    <name evidence="1" type="ORF">A4H97_00030</name>
</gene>
<proteinExistence type="predicted"/>
<protein>
    <submittedName>
        <fullName evidence="1">Uncharacterized protein</fullName>
    </submittedName>
</protein>
<organism evidence="1 2">
    <name type="scientific">Niastella yeongjuensis</name>
    <dbReference type="NCBI Taxonomy" id="354355"/>
    <lineage>
        <taxon>Bacteria</taxon>
        <taxon>Pseudomonadati</taxon>
        <taxon>Bacteroidota</taxon>
        <taxon>Chitinophagia</taxon>
        <taxon>Chitinophagales</taxon>
        <taxon>Chitinophagaceae</taxon>
        <taxon>Niastella</taxon>
    </lineage>
</organism>
<dbReference type="EMBL" id="LVXG01000012">
    <property type="protein sequence ID" value="OQP50272.1"/>
    <property type="molecule type" value="Genomic_DNA"/>
</dbReference>
<reference evidence="2" key="1">
    <citation type="submission" date="2016-04" db="EMBL/GenBank/DDBJ databases">
        <authorList>
            <person name="Chen L."/>
            <person name="Zhuang W."/>
            <person name="Wang G."/>
        </authorList>
    </citation>
    <scope>NUCLEOTIDE SEQUENCE [LARGE SCALE GENOMIC DNA]</scope>
    <source>
        <strain evidence="2">17621</strain>
    </source>
</reference>
<accession>A0A1V9EW70</accession>
<evidence type="ECO:0000313" key="1">
    <source>
        <dbReference type="EMBL" id="OQP50272.1"/>
    </source>
</evidence>
<dbReference type="RefSeq" id="WP_081198603.1">
    <property type="nucleotide sequence ID" value="NZ_FOCZ01000001.1"/>
</dbReference>
<dbReference type="AlphaFoldDB" id="A0A1V9EW70"/>
<comment type="caution">
    <text evidence="1">The sequence shown here is derived from an EMBL/GenBank/DDBJ whole genome shotgun (WGS) entry which is preliminary data.</text>
</comment>
<sequence length="333" mass="38546">MKTYFQVIEELQKSNITPRKGDFHEFEGLRLEDEFAQFIDSAQEFLSRDDLDFDISPARVYYTNIRDINACAYTENGYNLIEIWMGSIIHIYDMYTSKEPRFDDPAFQFYGTFTRQAGITPSHFLYQMTTHFFLYHETGHLIQKIGEGGGSANLEFMEYECTGDEIHVQHMKELDADWFACAQLAYHVKRFSQQGGPEDGPIVPEALYAGAALTLAALYIYFIDRAQNHSELYYDKHCHPHPMVRIAYCVNFLLGNIQGNITGDEIQQQEMLNHAIRISEHLMKEPDTNIVKDFSLNLTDHLDKIEHYINTIIENTLSYPNLSTHKLDPPALE</sequence>
<dbReference type="Proteomes" id="UP000192610">
    <property type="component" value="Unassembled WGS sequence"/>
</dbReference>
<name>A0A1V9EW70_9BACT</name>
<dbReference type="OrthoDB" id="7061679at2"/>
<evidence type="ECO:0000313" key="2">
    <source>
        <dbReference type="Proteomes" id="UP000192610"/>
    </source>
</evidence>
<keyword evidence="2" id="KW-1185">Reference proteome</keyword>